<dbReference type="InterPro" id="IPR037401">
    <property type="entry name" value="SnoaL-like"/>
</dbReference>
<organism evidence="3 4">
    <name type="scientific">Gemmatirosa kalamazoonensis</name>
    <dbReference type="NCBI Taxonomy" id="861299"/>
    <lineage>
        <taxon>Bacteria</taxon>
        <taxon>Pseudomonadati</taxon>
        <taxon>Gemmatimonadota</taxon>
        <taxon>Gemmatimonadia</taxon>
        <taxon>Gemmatimonadales</taxon>
        <taxon>Gemmatimonadaceae</taxon>
        <taxon>Gemmatirosa</taxon>
    </lineage>
</organism>
<dbReference type="HOGENOM" id="CLU_1641324_0_0_0"/>
<dbReference type="KEGG" id="gba:J421_5201"/>
<evidence type="ECO:0000313" key="4">
    <source>
        <dbReference type="Proteomes" id="UP000019151"/>
    </source>
</evidence>
<feature type="domain" description="SnoaL-like" evidence="2">
    <location>
        <begin position="32"/>
        <end position="147"/>
    </location>
</feature>
<protein>
    <recommendedName>
        <fullName evidence="2">SnoaL-like domain-containing protein</fullName>
    </recommendedName>
</protein>
<dbReference type="Gene3D" id="3.10.450.50">
    <property type="match status" value="1"/>
</dbReference>
<geneLocation type="plasmid" evidence="3 4">
    <name>1</name>
</geneLocation>
<keyword evidence="3" id="KW-0614">Plasmid</keyword>
<feature type="signal peptide" evidence="1">
    <location>
        <begin position="1"/>
        <end position="20"/>
    </location>
</feature>
<dbReference type="Proteomes" id="UP000019151">
    <property type="component" value="Plasmid 1"/>
</dbReference>
<dbReference type="RefSeq" id="WP_025414065.1">
    <property type="nucleotide sequence ID" value="NZ_CP007129.1"/>
</dbReference>
<dbReference type="SUPFAM" id="SSF54427">
    <property type="entry name" value="NTF2-like"/>
    <property type="match status" value="1"/>
</dbReference>
<accession>W0RPW8</accession>
<evidence type="ECO:0000256" key="1">
    <source>
        <dbReference type="SAM" id="SignalP"/>
    </source>
</evidence>
<evidence type="ECO:0000313" key="3">
    <source>
        <dbReference type="EMBL" id="AHG92736.1"/>
    </source>
</evidence>
<name>W0RPW8_9BACT</name>
<keyword evidence="1" id="KW-0732">Signal</keyword>
<dbReference type="OrthoDB" id="2887901at2"/>
<dbReference type="InterPro" id="IPR032710">
    <property type="entry name" value="NTF2-like_dom_sf"/>
</dbReference>
<reference evidence="3 4" key="1">
    <citation type="journal article" date="2014" name="Genome Announc.">
        <title>Genome Sequence and Methylome of Soil Bacterium Gemmatirosa kalamazoonensis KBS708T, a Member of the Rarely Cultivated Gemmatimonadetes Phylum.</title>
        <authorList>
            <person name="Debruyn J.M."/>
            <person name="Radosevich M."/>
            <person name="Wommack K.E."/>
            <person name="Polson S.W."/>
            <person name="Hauser L.J."/>
            <person name="Fawaz M.N."/>
            <person name="Korlach J."/>
            <person name="Tsai Y.C."/>
        </authorList>
    </citation>
    <scope>NUCLEOTIDE SEQUENCE [LARGE SCALE GENOMIC DNA]</scope>
    <source>
        <strain evidence="3 4">KBS708</strain>
        <plasmid evidence="4">Plasmid 1</plasmid>
    </source>
</reference>
<dbReference type="Pfam" id="PF13577">
    <property type="entry name" value="SnoaL_4"/>
    <property type="match status" value="1"/>
</dbReference>
<keyword evidence="4" id="KW-1185">Reference proteome</keyword>
<sequence length="161" mass="17660">MSRLHDVVLAALWAAALACARPAAPSTGDASAGIDSLNARLVQAYRREDPQAYAALWTDSATFEWPAFTTVRGPSGMAEMARGNWKGLSDMDLRLVVASRRLAADHATEWGAFEQSYRDSSGARQTEYGRYVTYLVRGGDGAWRMDRFFGFSDSTRAAPTR</sequence>
<dbReference type="AlphaFoldDB" id="W0RPW8"/>
<dbReference type="InParanoid" id="W0RPW8"/>
<feature type="chain" id="PRO_5004794487" description="SnoaL-like domain-containing protein" evidence="1">
    <location>
        <begin position="21"/>
        <end position="161"/>
    </location>
</feature>
<proteinExistence type="predicted"/>
<gene>
    <name evidence="3" type="ORF">J421_5201</name>
</gene>
<dbReference type="EMBL" id="CP007129">
    <property type="protein sequence ID" value="AHG92736.1"/>
    <property type="molecule type" value="Genomic_DNA"/>
</dbReference>
<dbReference type="PROSITE" id="PS51257">
    <property type="entry name" value="PROKAR_LIPOPROTEIN"/>
    <property type="match status" value="1"/>
</dbReference>
<evidence type="ECO:0000259" key="2">
    <source>
        <dbReference type="Pfam" id="PF13577"/>
    </source>
</evidence>